<dbReference type="Proteomes" id="UP001162483">
    <property type="component" value="Unassembled WGS sequence"/>
</dbReference>
<reference evidence="1" key="1">
    <citation type="submission" date="2023-05" db="EMBL/GenBank/DDBJ databases">
        <authorList>
            <person name="Stuckert A."/>
        </authorList>
    </citation>
    <scope>NUCLEOTIDE SEQUENCE</scope>
</reference>
<organism evidence="1 2">
    <name type="scientific">Staurois parvus</name>
    <dbReference type="NCBI Taxonomy" id="386267"/>
    <lineage>
        <taxon>Eukaryota</taxon>
        <taxon>Metazoa</taxon>
        <taxon>Chordata</taxon>
        <taxon>Craniata</taxon>
        <taxon>Vertebrata</taxon>
        <taxon>Euteleostomi</taxon>
        <taxon>Amphibia</taxon>
        <taxon>Batrachia</taxon>
        <taxon>Anura</taxon>
        <taxon>Neobatrachia</taxon>
        <taxon>Ranoidea</taxon>
        <taxon>Ranidae</taxon>
        <taxon>Staurois</taxon>
    </lineage>
</organism>
<evidence type="ECO:0000313" key="1">
    <source>
        <dbReference type="EMBL" id="CAI9620377.1"/>
    </source>
</evidence>
<accession>A0ABN9HIJ6</accession>
<comment type="caution">
    <text evidence="1">The sequence shown here is derived from an EMBL/GenBank/DDBJ whole genome shotgun (WGS) entry which is preliminary data.</text>
</comment>
<keyword evidence="2" id="KW-1185">Reference proteome</keyword>
<dbReference type="EMBL" id="CATNWA010020907">
    <property type="protein sequence ID" value="CAI9620377.1"/>
    <property type="molecule type" value="Genomic_DNA"/>
</dbReference>
<proteinExistence type="predicted"/>
<evidence type="ECO:0000313" key="2">
    <source>
        <dbReference type="Proteomes" id="UP001162483"/>
    </source>
</evidence>
<evidence type="ECO:0008006" key="3">
    <source>
        <dbReference type="Google" id="ProtNLM"/>
    </source>
</evidence>
<gene>
    <name evidence="1" type="ORF">SPARVUS_LOCUS15974960</name>
</gene>
<protein>
    <recommendedName>
        <fullName evidence="3">NADH dehydrogenase subunit 1</fullName>
    </recommendedName>
</protein>
<name>A0ABN9HIJ6_9NEOB</name>
<sequence length="51" mass="5460">MLASPGPESLKGPLYEPPIVLLLSPIATYSAYVPLSGSPPTLMVWIPFFLS</sequence>